<comment type="similarity">
    <text evidence="2">Belongs to the myelin P0 protein family.</text>
</comment>
<evidence type="ECO:0000259" key="11">
    <source>
        <dbReference type="PROSITE" id="PS50835"/>
    </source>
</evidence>
<evidence type="ECO:0000256" key="6">
    <source>
        <dbReference type="ARBA" id="ARBA00023136"/>
    </source>
</evidence>
<evidence type="ECO:0000256" key="1">
    <source>
        <dbReference type="ARBA" id="ARBA00004479"/>
    </source>
</evidence>
<reference evidence="12" key="2">
    <citation type="submission" date="2025-08" db="UniProtKB">
        <authorList>
            <consortium name="Ensembl"/>
        </authorList>
    </citation>
    <scope>IDENTIFICATION</scope>
</reference>
<evidence type="ECO:0000256" key="5">
    <source>
        <dbReference type="ARBA" id="ARBA00022989"/>
    </source>
</evidence>
<dbReference type="SUPFAM" id="SSF48726">
    <property type="entry name" value="Immunoglobulin"/>
    <property type="match status" value="1"/>
</dbReference>
<evidence type="ECO:0000256" key="8">
    <source>
        <dbReference type="ARBA" id="ARBA00023180"/>
    </source>
</evidence>
<keyword evidence="9" id="KW-0393">Immunoglobulin domain</keyword>
<evidence type="ECO:0000256" key="7">
    <source>
        <dbReference type="ARBA" id="ARBA00023157"/>
    </source>
</evidence>
<dbReference type="InterPro" id="IPR003599">
    <property type="entry name" value="Ig_sub"/>
</dbReference>
<reference evidence="13" key="1">
    <citation type="submission" date="2018-06" db="EMBL/GenBank/DDBJ databases">
        <title>Genome assembly of Danube salmon.</title>
        <authorList>
            <person name="Macqueen D.J."/>
            <person name="Gundappa M.K."/>
        </authorList>
    </citation>
    <scope>NUCLEOTIDE SEQUENCE [LARGE SCALE GENOMIC DNA]</scope>
</reference>
<dbReference type="FunFam" id="2.60.40.10:FF:000193">
    <property type="entry name" value="Myelin protein zero-like 1 like"/>
    <property type="match status" value="1"/>
</dbReference>
<evidence type="ECO:0000256" key="4">
    <source>
        <dbReference type="ARBA" id="ARBA00022729"/>
    </source>
</evidence>
<feature type="transmembrane region" description="Helical" evidence="10">
    <location>
        <begin position="192"/>
        <end position="216"/>
    </location>
</feature>
<dbReference type="PRINTS" id="PR00213">
    <property type="entry name" value="MYELINP0"/>
</dbReference>
<dbReference type="InterPro" id="IPR000920">
    <property type="entry name" value="Myelin_P0-rel"/>
</dbReference>
<evidence type="ECO:0000313" key="12">
    <source>
        <dbReference type="Ensembl" id="ENSHHUP00000003388.1"/>
    </source>
</evidence>
<keyword evidence="5 10" id="KW-1133">Transmembrane helix</keyword>
<dbReference type="Pfam" id="PF07686">
    <property type="entry name" value="V-set"/>
    <property type="match status" value="1"/>
</dbReference>
<dbReference type="PANTHER" id="PTHR13869">
    <property type="entry name" value="MYELIN P0 RELATED"/>
    <property type="match status" value="1"/>
</dbReference>
<comment type="subcellular location">
    <subcellularLocation>
        <location evidence="1">Membrane</location>
        <topology evidence="1">Single-pass type I membrane protein</topology>
    </subcellularLocation>
</comment>
<dbReference type="InterPro" id="IPR013106">
    <property type="entry name" value="Ig_V-set"/>
</dbReference>
<dbReference type="PROSITE" id="PS50835">
    <property type="entry name" value="IG_LIKE"/>
    <property type="match status" value="1"/>
</dbReference>
<proteinExistence type="inferred from homology"/>
<protein>
    <submittedName>
        <fullName evidence="12">Myelin protein zero-like 2b</fullName>
    </submittedName>
</protein>
<feature type="domain" description="Ig-like" evidence="11">
    <location>
        <begin position="59"/>
        <end position="182"/>
    </location>
</feature>
<keyword evidence="6 10" id="KW-0472">Membrane</keyword>
<accession>A0A4W5JFA7</accession>
<dbReference type="Gene3D" id="2.60.40.10">
    <property type="entry name" value="Immunoglobulins"/>
    <property type="match status" value="1"/>
</dbReference>
<keyword evidence="7" id="KW-1015">Disulfide bond</keyword>
<dbReference type="GeneTree" id="ENSGT01030000234556"/>
<keyword evidence="3 10" id="KW-0812">Transmembrane</keyword>
<evidence type="ECO:0000256" key="9">
    <source>
        <dbReference type="ARBA" id="ARBA00023319"/>
    </source>
</evidence>
<evidence type="ECO:0000256" key="3">
    <source>
        <dbReference type="ARBA" id="ARBA00022692"/>
    </source>
</evidence>
<evidence type="ECO:0000256" key="2">
    <source>
        <dbReference type="ARBA" id="ARBA00007180"/>
    </source>
</evidence>
<organism evidence="12 13">
    <name type="scientific">Hucho hucho</name>
    <name type="common">huchen</name>
    <dbReference type="NCBI Taxonomy" id="62062"/>
    <lineage>
        <taxon>Eukaryota</taxon>
        <taxon>Metazoa</taxon>
        <taxon>Chordata</taxon>
        <taxon>Craniata</taxon>
        <taxon>Vertebrata</taxon>
        <taxon>Euteleostomi</taxon>
        <taxon>Actinopterygii</taxon>
        <taxon>Neopterygii</taxon>
        <taxon>Teleostei</taxon>
        <taxon>Protacanthopterygii</taxon>
        <taxon>Salmoniformes</taxon>
        <taxon>Salmonidae</taxon>
        <taxon>Salmoninae</taxon>
        <taxon>Hucho</taxon>
    </lineage>
</organism>
<dbReference type="InterPro" id="IPR036179">
    <property type="entry name" value="Ig-like_dom_sf"/>
</dbReference>
<dbReference type="Proteomes" id="UP000314982">
    <property type="component" value="Unassembled WGS sequence"/>
</dbReference>
<sequence>MTPPTVLVRTSPLVSDSRVPSAKILHRKPVESLRPEQTANPMCRTWLQFLALLGGFAVPGVLRVGGMEVYMSNEVEAVNGTEVRLKCTFKSKHPVSLSSVTVSWNFRPLGQGAEESVFYYQEMAYPPTEGRFKGHAVWSGDILRQDASISLQDVPFTFNGTYTCQVRNLPDVHGINGEVTLRVVHKVSVSEIGMLAVAIGAAIAIVLVVLGIFVVFKYRKLNRHANTDLELQGRELQERELNGRVLEESELNARFLEESELNARFLEESELNARVLEESELNARVLEESELNARVLEESELNARILEESELNAREKKEWKDPTVC</sequence>
<reference evidence="12" key="3">
    <citation type="submission" date="2025-09" db="UniProtKB">
        <authorList>
            <consortium name="Ensembl"/>
        </authorList>
    </citation>
    <scope>IDENTIFICATION</scope>
</reference>
<dbReference type="AlphaFoldDB" id="A0A4W5JFA7"/>
<keyword evidence="13" id="KW-1185">Reference proteome</keyword>
<evidence type="ECO:0000256" key="10">
    <source>
        <dbReference type="SAM" id="Phobius"/>
    </source>
</evidence>
<keyword evidence="4" id="KW-0732">Signal</keyword>
<evidence type="ECO:0000313" key="13">
    <source>
        <dbReference type="Proteomes" id="UP000314982"/>
    </source>
</evidence>
<dbReference type="PANTHER" id="PTHR13869:SF21">
    <property type="entry name" value="MYELIN PROTEIN ZERO-LIKE PROTEIN 2"/>
    <property type="match status" value="1"/>
</dbReference>
<dbReference type="Ensembl" id="ENSHHUT00000003508.1">
    <property type="protein sequence ID" value="ENSHHUP00000003388.1"/>
    <property type="gene ID" value="ENSHHUG00000002150.1"/>
</dbReference>
<dbReference type="STRING" id="62062.ENSHHUP00000003388"/>
<dbReference type="GO" id="GO:0005886">
    <property type="term" value="C:plasma membrane"/>
    <property type="evidence" value="ECO:0007669"/>
    <property type="project" value="TreeGrafter"/>
</dbReference>
<dbReference type="InterPro" id="IPR013783">
    <property type="entry name" value="Ig-like_fold"/>
</dbReference>
<dbReference type="InterPro" id="IPR007110">
    <property type="entry name" value="Ig-like_dom"/>
</dbReference>
<dbReference type="GO" id="GO:0098609">
    <property type="term" value="P:cell-cell adhesion"/>
    <property type="evidence" value="ECO:0007669"/>
    <property type="project" value="TreeGrafter"/>
</dbReference>
<name>A0A4W5JFA7_9TELE</name>
<dbReference type="SMART" id="SM00409">
    <property type="entry name" value="IG"/>
    <property type="match status" value="1"/>
</dbReference>
<keyword evidence="8" id="KW-0325">Glycoprotein</keyword>